<dbReference type="RefSeq" id="WP_129010617.1">
    <property type="nucleotide sequence ID" value="NZ_CP053835.1"/>
</dbReference>
<dbReference type="NCBIfam" id="TIGR00229">
    <property type="entry name" value="sensory_box"/>
    <property type="match status" value="1"/>
</dbReference>
<dbReference type="InterPro" id="IPR043128">
    <property type="entry name" value="Rev_trsase/Diguanyl_cyclase"/>
</dbReference>
<dbReference type="InterPro" id="IPR000700">
    <property type="entry name" value="PAS-assoc_C"/>
</dbReference>
<dbReference type="InterPro" id="IPR000014">
    <property type="entry name" value="PAS"/>
</dbReference>
<dbReference type="GO" id="GO:0003824">
    <property type="term" value="F:catalytic activity"/>
    <property type="evidence" value="ECO:0007669"/>
    <property type="project" value="UniProtKB-ARBA"/>
</dbReference>
<keyword evidence="1" id="KW-0812">Transmembrane</keyword>
<evidence type="ECO:0000259" key="4">
    <source>
        <dbReference type="PROSITE" id="PS50887"/>
    </source>
</evidence>
<dbReference type="InterPro" id="IPR052163">
    <property type="entry name" value="DGC-Regulatory_Protein"/>
</dbReference>
<dbReference type="PANTHER" id="PTHR46663">
    <property type="entry name" value="DIGUANYLATE CYCLASE DGCT-RELATED"/>
    <property type="match status" value="1"/>
</dbReference>
<evidence type="ECO:0000259" key="2">
    <source>
        <dbReference type="PROSITE" id="PS50112"/>
    </source>
</evidence>
<dbReference type="InterPro" id="IPR001610">
    <property type="entry name" value="PAC"/>
</dbReference>
<reference evidence="5 6" key="1">
    <citation type="submission" date="2020-05" db="EMBL/GenBank/DDBJ databases">
        <title>Complete genome sequencing of Campylobacter and Arcobacter type strains.</title>
        <authorList>
            <person name="Miller W.G."/>
            <person name="Yee E."/>
        </authorList>
    </citation>
    <scope>NUCLEOTIDE SEQUENCE [LARGE SCALE GENOMIC DNA]</scope>
    <source>
        <strain evidence="5 6">LMG 25694</strain>
    </source>
</reference>
<dbReference type="EMBL" id="CP053835">
    <property type="protein sequence ID" value="QKF77740.1"/>
    <property type="molecule type" value="Genomic_DNA"/>
</dbReference>
<dbReference type="Pfam" id="PF00497">
    <property type="entry name" value="SBP_bac_3"/>
    <property type="match status" value="1"/>
</dbReference>
<feature type="domain" description="PAC" evidence="3">
    <location>
        <begin position="674"/>
        <end position="726"/>
    </location>
</feature>
<dbReference type="SUPFAM" id="SSF53850">
    <property type="entry name" value="Periplasmic binding protein-like II"/>
    <property type="match status" value="2"/>
</dbReference>
<dbReference type="SMART" id="SM00062">
    <property type="entry name" value="PBPb"/>
    <property type="match status" value="1"/>
</dbReference>
<dbReference type="PROSITE" id="PS50113">
    <property type="entry name" value="PAC"/>
    <property type="match status" value="1"/>
</dbReference>
<dbReference type="NCBIfam" id="TIGR00254">
    <property type="entry name" value="GGDEF"/>
    <property type="match status" value="1"/>
</dbReference>
<protein>
    <submittedName>
        <fullName evidence="5">BvgS-like domain-containing diguanylate cyclase (NMT1, PAS domains)</fullName>
    </submittedName>
</protein>
<dbReference type="Pfam" id="PF00989">
    <property type="entry name" value="PAS"/>
    <property type="match status" value="1"/>
</dbReference>
<dbReference type="SMART" id="SM00091">
    <property type="entry name" value="PAS"/>
    <property type="match status" value="1"/>
</dbReference>
<dbReference type="SUPFAM" id="SSF55073">
    <property type="entry name" value="Nucleotide cyclase"/>
    <property type="match status" value="1"/>
</dbReference>
<dbReference type="InterPro" id="IPR029787">
    <property type="entry name" value="Nucleotide_cyclase"/>
</dbReference>
<name>A0AAE7BDY9_9BACT</name>
<dbReference type="FunFam" id="3.30.70.270:FF:000001">
    <property type="entry name" value="Diguanylate cyclase domain protein"/>
    <property type="match status" value="1"/>
</dbReference>
<proteinExistence type="predicted"/>
<dbReference type="Pfam" id="PF00990">
    <property type="entry name" value="GGDEF"/>
    <property type="match status" value="1"/>
</dbReference>
<dbReference type="KEGG" id="adz:ADFLV_1721"/>
<gene>
    <name evidence="5" type="ORF">ADFLV_1721</name>
</gene>
<dbReference type="Pfam" id="PF09084">
    <property type="entry name" value="NMT1"/>
    <property type="match status" value="1"/>
</dbReference>
<feature type="domain" description="PAS" evidence="2">
    <location>
        <begin position="620"/>
        <end position="671"/>
    </location>
</feature>
<accession>A0AAE7BDY9</accession>
<dbReference type="PROSITE" id="PS50887">
    <property type="entry name" value="GGDEF"/>
    <property type="match status" value="1"/>
</dbReference>
<dbReference type="Proteomes" id="UP000503313">
    <property type="component" value="Chromosome"/>
</dbReference>
<dbReference type="CDD" id="cd00130">
    <property type="entry name" value="PAS"/>
    <property type="match status" value="1"/>
</dbReference>
<dbReference type="AlphaFoldDB" id="A0AAE7BDY9"/>
<dbReference type="SMART" id="SM00086">
    <property type="entry name" value="PAC"/>
    <property type="match status" value="1"/>
</dbReference>
<evidence type="ECO:0000313" key="6">
    <source>
        <dbReference type="Proteomes" id="UP000503313"/>
    </source>
</evidence>
<sequence>MGIIKNVFKSKILLIILLFTFVYSQEKVTLQLKWFHQFQFAGYYAAKEKGFYDEVGLDVEIKERDLKFNNIEQVIKGESQYGVADSALFLYKITNEPVVIVAPIFQHSANVLISLKNSGIDSPYDLNNKNISIYANSTDSFTILAMLKKLGIKPNFLPERKSDDYLKLITKQIDLTSAYLSNEPFYFKEKDIDINVIDPIFYGFDFYGDMLFTNKEEAINHPLRVEKFKRATLKGWEYALNHKEEIVQLIYNKYSAKKSIEHLMFEADVIQKMIDIKNVPLGTLDKGRFKYISDLYKDYGLDNKNLNVKDFIFDEFENHLNLTKEELNFIKNKKEITYCIDPNWMPFEKNIESKHIGITADYFKIFQEELSIPFKFVPTTNWSESLSFIENKKCDFLSLLIVSEKRKKFLNFTKPYLQSPLVVVTRNDEIFISNILDIGNKKVGIVKDYAFIEILKEKYPNLNIVEVKDIEDGLNRVKSKELYGFIDTLTTVAYMIQNKYVTQLKISGKFDETLDLSIGTRYDEPLLTNIFNKVINNVSSEDKQMIFNKYTSIKVEEKMDYKQIVLWVLGTIFLFGIILFIFINANLKLTKEIRKREEIEKRLKSFNELIDENIISSSTDLRGYITDVSNAFCRISKYSREELIGKNQNIVRHPDMSSEVYKELWKTISSNKIWEGEIKDRAKDGTDYWIHIKITPKFDEFNNKIGYISIKQDITDKKIIEEISITDGLTNLYNQRYFNDFSQKFINSAKRENHFISFLIIDVDYFKQYNDTYGHLMGDNVLKKVATALKDYSSRSDDYCFRLGGEEFGILFKSKNQEKAFQFAKMILENIENLKIEHKSSIVSKYITVSMGLFSDYSKNIIDIDDIYKKADKMLYLAKETGRNRVINEL</sequence>
<dbReference type="SMART" id="SM00267">
    <property type="entry name" value="GGDEF"/>
    <property type="match status" value="1"/>
</dbReference>
<dbReference type="Gene3D" id="3.40.190.10">
    <property type="entry name" value="Periplasmic binding protein-like II"/>
    <property type="match status" value="4"/>
</dbReference>
<dbReference type="GO" id="GO:0006355">
    <property type="term" value="P:regulation of DNA-templated transcription"/>
    <property type="evidence" value="ECO:0007669"/>
    <property type="project" value="InterPro"/>
</dbReference>
<dbReference type="InterPro" id="IPR035965">
    <property type="entry name" value="PAS-like_dom_sf"/>
</dbReference>
<evidence type="ECO:0000313" key="5">
    <source>
        <dbReference type="EMBL" id="QKF77740.1"/>
    </source>
</evidence>
<dbReference type="PROSITE" id="PS50112">
    <property type="entry name" value="PAS"/>
    <property type="match status" value="1"/>
</dbReference>
<evidence type="ECO:0000259" key="3">
    <source>
        <dbReference type="PROSITE" id="PS50113"/>
    </source>
</evidence>
<feature type="transmembrane region" description="Helical" evidence="1">
    <location>
        <begin position="564"/>
        <end position="587"/>
    </location>
</feature>
<dbReference type="SUPFAM" id="SSF55785">
    <property type="entry name" value="PYP-like sensor domain (PAS domain)"/>
    <property type="match status" value="1"/>
</dbReference>
<dbReference type="PANTHER" id="PTHR46663:SF2">
    <property type="entry name" value="GGDEF DOMAIN-CONTAINING PROTEIN"/>
    <property type="match status" value="1"/>
</dbReference>
<dbReference type="InterPro" id="IPR013767">
    <property type="entry name" value="PAS_fold"/>
</dbReference>
<dbReference type="CDD" id="cd13708">
    <property type="entry name" value="PBP2_BvgS_like_1"/>
    <property type="match status" value="1"/>
</dbReference>
<keyword evidence="1" id="KW-1133">Transmembrane helix</keyword>
<dbReference type="InterPro" id="IPR001638">
    <property type="entry name" value="Solute-binding_3/MltF_N"/>
</dbReference>
<keyword evidence="6" id="KW-1185">Reference proteome</keyword>
<organism evidence="5 6">
    <name type="scientific">Arcobacter defluvii</name>
    <dbReference type="NCBI Taxonomy" id="873191"/>
    <lineage>
        <taxon>Bacteria</taxon>
        <taxon>Pseudomonadati</taxon>
        <taxon>Campylobacterota</taxon>
        <taxon>Epsilonproteobacteria</taxon>
        <taxon>Campylobacterales</taxon>
        <taxon>Arcobacteraceae</taxon>
        <taxon>Arcobacter</taxon>
    </lineage>
</organism>
<dbReference type="InterPro" id="IPR000160">
    <property type="entry name" value="GGDEF_dom"/>
</dbReference>
<evidence type="ECO:0000256" key="1">
    <source>
        <dbReference type="SAM" id="Phobius"/>
    </source>
</evidence>
<dbReference type="InterPro" id="IPR015168">
    <property type="entry name" value="SsuA/THI5"/>
</dbReference>
<dbReference type="Gene3D" id="3.30.450.20">
    <property type="entry name" value="PAS domain"/>
    <property type="match status" value="1"/>
</dbReference>
<keyword evidence="1" id="KW-0472">Membrane</keyword>
<dbReference type="Gene3D" id="3.30.70.270">
    <property type="match status" value="1"/>
</dbReference>
<dbReference type="CDD" id="cd01949">
    <property type="entry name" value="GGDEF"/>
    <property type="match status" value="1"/>
</dbReference>
<feature type="domain" description="GGDEF" evidence="4">
    <location>
        <begin position="754"/>
        <end position="890"/>
    </location>
</feature>